<dbReference type="RefSeq" id="WP_264136727.1">
    <property type="nucleotide sequence ID" value="NZ_JAOYOD010000001.1"/>
</dbReference>
<name>A0ABT3CQF2_9BACT</name>
<dbReference type="InterPro" id="IPR036942">
    <property type="entry name" value="Beta-barrel_TonB_sf"/>
</dbReference>
<dbReference type="SUPFAM" id="SSF56935">
    <property type="entry name" value="Porins"/>
    <property type="match status" value="1"/>
</dbReference>
<dbReference type="PANTHER" id="PTHR30069:SF29">
    <property type="entry name" value="HEMOGLOBIN AND HEMOGLOBIN-HAPTOGLOBIN-BINDING PROTEIN 1-RELATED"/>
    <property type="match status" value="1"/>
</dbReference>
<keyword evidence="2" id="KW-0813">Transport</keyword>
<evidence type="ECO:0000256" key="7">
    <source>
        <dbReference type="ARBA" id="ARBA00023237"/>
    </source>
</evidence>
<dbReference type="InterPro" id="IPR037066">
    <property type="entry name" value="Plug_dom_sf"/>
</dbReference>
<comment type="caution">
    <text evidence="8">The sequence shown here is derived from an EMBL/GenBank/DDBJ whole genome shotgun (WGS) entry which is preliminary data.</text>
</comment>
<gene>
    <name evidence="8" type="ORF">N7U62_04685</name>
</gene>
<proteinExistence type="predicted"/>
<keyword evidence="6" id="KW-0472">Membrane</keyword>
<reference evidence="8 9" key="1">
    <citation type="submission" date="2022-10" db="EMBL/GenBank/DDBJ databases">
        <title>Comparative genomics and taxonomic characterization of three novel marine species of genus Reichenbachiella exhibiting antioxidant and polysaccharide degradation activities.</title>
        <authorList>
            <person name="Muhammad N."/>
            <person name="Lee Y.-J."/>
            <person name="Ko J."/>
            <person name="Kim S.-G."/>
        </authorList>
    </citation>
    <scope>NUCLEOTIDE SEQUENCE [LARGE SCALE GENOMIC DNA]</scope>
    <source>
        <strain evidence="8 9">ABR2-5</strain>
    </source>
</reference>
<dbReference type="InterPro" id="IPR039426">
    <property type="entry name" value="TonB-dep_rcpt-like"/>
</dbReference>
<keyword evidence="9" id="KW-1185">Reference proteome</keyword>
<evidence type="ECO:0000256" key="1">
    <source>
        <dbReference type="ARBA" id="ARBA00004571"/>
    </source>
</evidence>
<organism evidence="8 9">
    <name type="scientific">Reichenbachiella ulvae</name>
    <dbReference type="NCBI Taxonomy" id="2980104"/>
    <lineage>
        <taxon>Bacteria</taxon>
        <taxon>Pseudomonadati</taxon>
        <taxon>Bacteroidota</taxon>
        <taxon>Cytophagia</taxon>
        <taxon>Cytophagales</taxon>
        <taxon>Reichenbachiellaceae</taxon>
        <taxon>Reichenbachiella</taxon>
    </lineage>
</organism>
<evidence type="ECO:0000256" key="5">
    <source>
        <dbReference type="ARBA" id="ARBA00022729"/>
    </source>
</evidence>
<evidence type="ECO:0000256" key="3">
    <source>
        <dbReference type="ARBA" id="ARBA00022452"/>
    </source>
</evidence>
<dbReference type="Proteomes" id="UP001300692">
    <property type="component" value="Unassembled WGS sequence"/>
</dbReference>
<evidence type="ECO:0000256" key="2">
    <source>
        <dbReference type="ARBA" id="ARBA00022448"/>
    </source>
</evidence>
<sequence length="781" mass="86738">MKTLIISTLLVFSLLNPLQSQTLSQSIQGKIIDHSTEEALFGATIMLIGSDPLLGTISTIDGSFRLENVPVGRQSLEIRMIGYESYQVNEILVSSAKSLELEIALTPAITSLEEVTVTYQAAKEKAINEMSLISSRQFTVDETQRYAGGLNDPARLVSAFAGVASPSISSNGISIRGNSPGGLLWRVEGVETPSPNHFANLTLAGAGALTVLSSQVMGNSDFYTGAFPAEYGNASSGVFDINLRSGNTSNREHTIQAGVLGVEFATEGPMNKAKGSSYLINYRYSSLGLIAPFLPSDAGILKYQDLLYKLKMPTQKAGQFSLWGMAAYDAIDMEAQDSTEWISKADRENSQTHMHLFASGLNHKINLGSKTKLESALAISGNGLSFEEQYVDDQLISNPQSYAQKNEYKITLQSIVTSYISERHMHRSGFYINHLRHDLQVDDAPSVDLGPETIIKDQGHAMHYQLFSQSQFQLSNGFKINAGLHLQYFELNENFSLEPRLSIQYDLSVKSSLSLAYGLHSKIEPLSLYFIKNDEGSMPNQDLDLMKSHHLVFSFSTQISEHLHLTIEPYYQYLTQVPVAPDSYISTLNISNNLFFNETLVNDGNGRNMGIDLSLERYLHNGFYYLISASLFDSKYTAADGIERNTRFNKNYVGNIVLGKEWQMGKNSNNTLGTSIRINYLGGNRKESIDEESSLIAQDVIYGERDGELSFSQKQKDLPIVSFTLSYRKNKARYSSVWSLQVINATQTEEFSADIFNQATQRVESQYTATLIPNLSYKIEF</sequence>
<dbReference type="InterPro" id="IPR008969">
    <property type="entry name" value="CarboxyPept-like_regulatory"/>
</dbReference>
<dbReference type="SUPFAM" id="SSF49464">
    <property type="entry name" value="Carboxypeptidase regulatory domain-like"/>
    <property type="match status" value="1"/>
</dbReference>
<keyword evidence="5" id="KW-0732">Signal</keyword>
<accession>A0ABT3CQF2</accession>
<dbReference type="PANTHER" id="PTHR30069">
    <property type="entry name" value="TONB-DEPENDENT OUTER MEMBRANE RECEPTOR"/>
    <property type="match status" value="1"/>
</dbReference>
<dbReference type="Gene3D" id="2.60.40.1120">
    <property type="entry name" value="Carboxypeptidase-like, regulatory domain"/>
    <property type="match status" value="1"/>
</dbReference>
<dbReference type="Pfam" id="PF13715">
    <property type="entry name" value="CarbopepD_reg_2"/>
    <property type="match status" value="1"/>
</dbReference>
<dbReference type="EMBL" id="JAOYOD010000001">
    <property type="protein sequence ID" value="MCV9385945.1"/>
    <property type="molecule type" value="Genomic_DNA"/>
</dbReference>
<dbReference type="Gene3D" id="2.170.130.10">
    <property type="entry name" value="TonB-dependent receptor, plug domain"/>
    <property type="match status" value="1"/>
</dbReference>
<keyword evidence="4" id="KW-0812">Transmembrane</keyword>
<evidence type="ECO:0000256" key="4">
    <source>
        <dbReference type="ARBA" id="ARBA00022692"/>
    </source>
</evidence>
<comment type="subcellular location">
    <subcellularLocation>
        <location evidence="1">Cell outer membrane</location>
        <topology evidence="1">Multi-pass membrane protein</topology>
    </subcellularLocation>
</comment>
<protein>
    <submittedName>
        <fullName evidence="8">Carboxypeptidase-like regulatory domain-containing protein</fullName>
    </submittedName>
</protein>
<keyword evidence="3" id="KW-1134">Transmembrane beta strand</keyword>
<evidence type="ECO:0000313" key="8">
    <source>
        <dbReference type="EMBL" id="MCV9385945.1"/>
    </source>
</evidence>
<evidence type="ECO:0000256" key="6">
    <source>
        <dbReference type="ARBA" id="ARBA00023136"/>
    </source>
</evidence>
<keyword evidence="7" id="KW-0998">Cell outer membrane</keyword>
<dbReference type="Gene3D" id="2.40.170.20">
    <property type="entry name" value="TonB-dependent receptor, beta-barrel domain"/>
    <property type="match status" value="1"/>
</dbReference>
<evidence type="ECO:0000313" key="9">
    <source>
        <dbReference type="Proteomes" id="UP001300692"/>
    </source>
</evidence>